<sequence>MSFEWKDRYSLNIPEIDEQHKRLFEIGYHAYNLAMLNDGYDHYDEIMTIVDELLDYVKYHFEYEEKLLEKYNYSKFVSHCNEHNFYIDKIAHISGDKVDADQQKAILDILNFLSEWISNHILITDRQYANELREKGFIK</sequence>
<dbReference type="InterPro" id="IPR012312">
    <property type="entry name" value="Hemerythrin-like"/>
</dbReference>
<proteinExistence type="inferred from homology"/>
<dbReference type="InterPro" id="IPR016131">
    <property type="entry name" value="Haemerythrin_Fe_BS"/>
</dbReference>
<dbReference type="NCBIfam" id="TIGR02481">
    <property type="entry name" value="hemeryth_dom"/>
    <property type="match status" value="1"/>
</dbReference>
<dbReference type="InterPro" id="IPR012827">
    <property type="entry name" value="Hemerythrin_metal-bd"/>
</dbReference>
<protein>
    <submittedName>
        <fullName evidence="5">Bacteriohemerythrin</fullName>
    </submittedName>
</protein>
<name>A0A7C8HGN5_9FIRM</name>
<evidence type="ECO:0000256" key="2">
    <source>
        <dbReference type="ARBA" id="ARBA00022723"/>
    </source>
</evidence>
<dbReference type="CDD" id="cd12107">
    <property type="entry name" value="Hemerythrin"/>
    <property type="match status" value="1"/>
</dbReference>
<dbReference type="NCBIfam" id="NF033749">
    <property type="entry name" value="bact_hemeryth"/>
    <property type="match status" value="1"/>
</dbReference>
<comment type="similarity">
    <text evidence="1">Belongs to the hemerythrin family.</text>
</comment>
<evidence type="ECO:0000256" key="1">
    <source>
        <dbReference type="ARBA" id="ARBA00010587"/>
    </source>
</evidence>
<organism evidence="5 6">
    <name type="scientific">Defluviitalea raffinosedens</name>
    <dbReference type="NCBI Taxonomy" id="1450156"/>
    <lineage>
        <taxon>Bacteria</taxon>
        <taxon>Bacillati</taxon>
        <taxon>Bacillota</taxon>
        <taxon>Clostridia</taxon>
        <taxon>Lachnospirales</taxon>
        <taxon>Defluviitaleaceae</taxon>
        <taxon>Defluviitalea</taxon>
    </lineage>
</organism>
<dbReference type="Pfam" id="PF01814">
    <property type="entry name" value="Hemerythrin"/>
    <property type="match status" value="1"/>
</dbReference>
<dbReference type="Proteomes" id="UP000483018">
    <property type="component" value="Unassembled WGS sequence"/>
</dbReference>
<dbReference type="InterPro" id="IPR050669">
    <property type="entry name" value="Hemerythrin"/>
</dbReference>
<dbReference type="InterPro" id="IPR035938">
    <property type="entry name" value="Hemerythrin-like_sf"/>
</dbReference>
<keyword evidence="3" id="KW-0408">Iron</keyword>
<reference evidence="5 6" key="1">
    <citation type="submission" date="2019-12" db="EMBL/GenBank/DDBJ databases">
        <title>Defluviitalea raffinosedens, isolated from a biogas fermenter, genome sequencing and characterization.</title>
        <authorList>
            <person name="Rettenmaier R."/>
            <person name="Schneider M."/>
            <person name="Neuhaus K."/>
            <person name="Liebl W."/>
            <person name="Zverlov V."/>
        </authorList>
    </citation>
    <scope>NUCLEOTIDE SEQUENCE [LARGE SCALE GENOMIC DNA]</scope>
    <source>
        <strain evidence="5 6">249c-K6</strain>
    </source>
</reference>
<dbReference type="OrthoDB" id="9797092at2"/>
<evidence type="ECO:0000259" key="4">
    <source>
        <dbReference type="Pfam" id="PF01814"/>
    </source>
</evidence>
<accession>A0A7C8HGN5</accession>
<dbReference type="RefSeq" id="WP_158739540.1">
    <property type="nucleotide sequence ID" value="NZ_JAFBEP010000005.1"/>
</dbReference>
<dbReference type="PANTHER" id="PTHR37164:SF1">
    <property type="entry name" value="BACTERIOHEMERYTHRIN"/>
    <property type="match status" value="1"/>
</dbReference>
<dbReference type="SUPFAM" id="SSF47188">
    <property type="entry name" value="Hemerythrin-like"/>
    <property type="match status" value="1"/>
</dbReference>
<dbReference type="PROSITE" id="PS00550">
    <property type="entry name" value="HEMERYTHRINS"/>
    <property type="match status" value="1"/>
</dbReference>
<keyword evidence="2" id="KW-0479">Metal-binding</keyword>
<dbReference type="AlphaFoldDB" id="A0A7C8HGN5"/>
<evidence type="ECO:0000256" key="3">
    <source>
        <dbReference type="ARBA" id="ARBA00023004"/>
    </source>
</evidence>
<comment type="caution">
    <text evidence="5">The sequence shown here is derived from an EMBL/GenBank/DDBJ whole genome shotgun (WGS) entry which is preliminary data.</text>
</comment>
<gene>
    <name evidence="5" type="ORF">GND95_03990</name>
</gene>
<feature type="domain" description="Hemerythrin-like" evidence="4">
    <location>
        <begin position="13"/>
        <end position="129"/>
    </location>
</feature>
<dbReference type="PANTHER" id="PTHR37164">
    <property type="entry name" value="BACTERIOHEMERYTHRIN"/>
    <property type="match status" value="1"/>
</dbReference>
<dbReference type="EMBL" id="WSLF01000002">
    <property type="protein sequence ID" value="KAE9636288.1"/>
    <property type="molecule type" value="Genomic_DNA"/>
</dbReference>
<evidence type="ECO:0000313" key="5">
    <source>
        <dbReference type="EMBL" id="KAE9636288.1"/>
    </source>
</evidence>
<keyword evidence="6" id="KW-1185">Reference proteome</keyword>
<dbReference type="Gene3D" id="1.20.120.50">
    <property type="entry name" value="Hemerythrin-like"/>
    <property type="match status" value="1"/>
</dbReference>
<evidence type="ECO:0000313" key="6">
    <source>
        <dbReference type="Proteomes" id="UP000483018"/>
    </source>
</evidence>
<dbReference type="GO" id="GO:0046872">
    <property type="term" value="F:metal ion binding"/>
    <property type="evidence" value="ECO:0007669"/>
    <property type="project" value="UniProtKB-KW"/>
</dbReference>